<keyword evidence="2" id="KW-1185">Reference proteome</keyword>
<comment type="caution">
    <text evidence="1">The sequence shown here is derived from an EMBL/GenBank/DDBJ whole genome shotgun (WGS) entry which is preliminary data.</text>
</comment>
<dbReference type="Proteomes" id="UP001156836">
    <property type="component" value="Unassembled WGS sequence"/>
</dbReference>
<evidence type="ECO:0000313" key="2">
    <source>
        <dbReference type="Proteomes" id="UP001156836"/>
    </source>
</evidence>
<organism evidence="1 2">
    <name type="scientific">Chitiniphilus shinanonensis</name>
    <dbReference type="NCBI Taxonomy" id="553088"/>
    <lineage>
        <taxon>Bacteria</taxon>
        <taxon>Pseudomonadati</taxon>
        <taxon>Pseudomonadota</taxon>
        <taxon>Betaproteobacteria</taxon>
        <taxon>Neisseriales</taxon>
        <taxon>Chitinibacteraceae</taxon>
        <taxon>Chitiniphilus</taxon>
    </lineage>
</organism>
<gene>
    <name evidence="1" type="ORF">GCM10007860_30560</name>
</gene>
<name>A0ABQ6BW38_9NEIS</name>
<reference evidence="2" key="1">
    <citation type="journal article" date="2019" name="Int. J. Syst. Evol. Microbiol.">
        <title>The Global Catalogue of Microorganisms (GCM) 10K type strain sequencing project: providing services to taxonomists for standard genome sequencing and annotation.</title>
        <authorList>
            <consortium name="The Broad Institute Genomics Platform"/>
            <consortium name="The Broad Institute Genome Sequencing Center for Infectious Disease"/>
            <person name="Wu L."/>
            <person name="Ma J."/>
        </authorList>
    </citation>
    <scope>NUCLEOTIDE SEQUENCE [LARGE SCALE GENOMIC DNA]</scope>
    <source>
        <strain evidence="2">NBRC 104970</strain>
    </source>
</reference>
<proteinExistence type="predicted"/>
<accession>A0ABQ6BW38</accession>
<sequence>MRTAPRFRFSEAAAIRKHVLRVPTQIIEHLVTRSADAPAGTFWLHRHDVIALDSTLHADALRLVGMYVALDDDGTVTEIGLRRDARPLRH</sequence>
<dbReference type="RefSeq" id="WP_018747451.1">
    <property type="nucleotide sequence ID" value="NZ_BAABUF010000006.1"/>
</dbReference>
<protein>
    <submittedName>
        <fullName evidence="1">Uncharacterized protein</fullName>
    </submittedName>
</protein>
<evidence type="ECO:0000313" key="1">
    <source>
        <dbReference type="EMBL" id="GLS05894.1"/>
    </source>
</evidence>
<dbReference type="EMBL" id="BSOZ01000073">
    <property type="protein sequence ID" value="GLS05894.1"/>
    <property type="molecule type" value="Genomic_DNA"/>
</dbReference>